<dbReference type="AlphaFoldDB" id="A0A4Z2GGH3"/>
<dbReference type="Proteomes" id="UP000314294">
    <property type="component" value="Unassembled WGS sequence"/>
</dbReference>
<gene>
    <name evidence="1" type="ORF">EYF80_037220</name>
</gene>
<comment type="caution">
    <text evidence="1">The sequence shown here is derived from an EMBL/GenBank/DDBJ whole genome shotgun (WGS) entry which is preliminary data.</text>
</comment>
<accession>A0A4Z2GGH3</accession>
<organism evidence="1 2">
    <name type="scientific">Liparis tanakae</name>
    <name type="common">Tanaka's snailfish</name>
    <dbReference type="NCBI Taxonomy" id="230148"/>
    <lineage>
        <taxon>Eukaryota</taxon>
        <taxon>Metazoa</taxon>
        <taxon>Chordata</taxon>
        <taxon>Craniata</taxon>
        <taxon>Vertebrata</taxon>
        <taxon>Euteleostomi</taxon>
        <taxon>Actinopterygii</taxon>
        <taxon>Neopterygii</taxon>
        <taxon>Teleostei</taxon>
        <taxon>Neoteleostei</taxon>
        <taxon>Acanthomorphata</taxon>
        <taxon>Eupercaria</taxon>
        <taxon>Perciformes</taxon>
        <taxon>Cottioidei</taxon>
        <taxon>Cottales</taxon>
        <taxon>Liparidae</taxon>
        <taxon>Liparis</taxon>
    </lineage>
</organism>
<protein>
    <submittedName>
        <fullName evidence="1">Uncharacterized protein</fullName>
    </submittedName>
</protein>
<reference evidence="1 2" key="1">
    <citation type="submission" date="2019-03" db="EMBL/GenBank/DDBJ databases">
        <title>First draft genome of Liparis tanakae, snailfish: a comprehensive survey of snailfish specific genes.</title>
        <authorList>
            <person name="Kim W."/>
            <person name="Song I."/>
            <person name="Jeong J.-H."/>
            <person name="Kim D."/>
            <person name="Kim S."/>
            <person name="Ryu S."/>
            <person name="Song J.Y."/>
            <person name="Lee S.K."/>
        </authorList>
    </citation>
    <scope>NUCLEOTIDE SEQUENCE [LARGE SCALE GENOMIC DNA]</scope>
    <source>
        <tissue evidence="1">Muscle</tissue>
    </source>
</reference>
<evidence type="ECO:0000313" key="2">
    <source>
        <dbReference type="Proteomes" id="UP000314294"/>
    </source>
</evidence>
<name>A0A4Z2GGH3_9TELE</name>
<keyword evidence="2" id="KW-1185">Reference proteome</keyword>
<evidence type="ECO:0000313" key="1">
    <source>
        <dbReference type="EMBL" id="TNN52576.1"/>
    </source>
</evidence>
<sequence length="177" mass="19959">MIPRLDLAAALQDVPELVTRKGWGGGRREMERRWISADHQRQQAAETLWTTSEACVSDPFMPRLPRFFEQIVLDFQRSALKGLNVNDILSCPPSTGQSFPTEPMGSALASYRRRLNPSHCTELNQNTSTPCPASHLMKRLQSIQVEFATGFMKHIQKNNSPITSSSACSFIFTLSWF</sequence>
<dbReference type="EMBL" id="SRLO01000542">
    <property type="protein sequence ID" value="TNN52576.1"/>
    <property type="molecule type" value="Genomic_DNA"/>
</dbReference>
<proteinExistence type="predicted"/>